<reference evidence="2" key="1">
    <citation type="submission" date="2022-07" db="EMBL/GenBank/DDBJ databases">
        <title>Genome analysis of Parmales, a sister group of diatoms, reveals the evolutionary specialization of diatoms from phago-mixotrophs to photoautotrophs.</title>
        <authorList>
            <person name="Ban H."/>
            <person name="Sato S."/>
            <person name="Yoshikawa S."/>
            <person name="Kazumasa Y."/>
            <person name="Nakamura Y."/>
            <person name="Ichinomiya M."/>
            <person name="Saitoh K."/>
            <person name="Sato N."/>
            <person name="Blanc-Mathieu R."/>
            <person name="Endo H."/>
            <person name="Kuwata A."/>
            <person name="Ogata H."/>
        </authorList>
    </citation>
    <scope>NUCLEOTIDE SEQUENCE</scope>
</reference>
<feature type="non-terminal residue" evidence="2">
    <location>
        <position position="1"/>
    </location>
</feature>
<sequence>PKIHISQGQGEQETAKVGHNHLPPPLHNAG</sequence>
<dbReference type="Proteomes" id="UP001165082">
    <property type="component" value="Unassembled WGS sequence"/>
</dbReference>
<evidence type="ECO:0000313" key="2">
    <source>
        <dbReference type="EMBL" id="GMH49176.1"/>
    </source>
</evidence>
<feature type="compositionally biased region" description="Polar residues" evidence="1">
    <location>
        <begin position="1"/>
        <end position="12"/>
    </location>
</feature>
<keyword evidence="3" id="KW-1185">Reference proteome</keyword>
<feature type="region of interest" description="Disordered" evidence="1">
    <location>
        <begin position="1"/>
        <end position="30"/>
    </location>
</feature>
<evidence type="ECO:0000256" key="1">
    <source>
        <dbReference type="SAM" id="MobiDB-lite"/>
    </source>
</evidence>
<accession>A0A9W6ZBE8</accession>
<gene>
    <name evidence="2" type="ORF">TrRE_jg7413</name>
</gene>
<protein>
    <submittedName>
        <fullName evidence="2">Uncharacterized protein</fullName>
    </submittedName>
</protein>
<evidence type="ECO:0000313" key="3">
    <source>
        <dbReference type="Proteomes" id="UP001165082"/>
    </source>
</evidence>
<comment type="caution">
    <text evidence="2">The sequence shown here is derived from an EMBL/GenBank/DDBJ whole genome shotgun (WGS) entry which is preliminary data.</text>
</comment>
<dbReference type="AlphaFoldDB" id="A0A9W6ZBE8"/>
<proteinExistence type="predicted"/>
<name>A0A9W6ZBE8_9STRA</name>
<organism evidence="2 3">
    <name type="scientific">Triparma retinervis</name>
    <dbReference type="NCBI Taxonomy" id="2557542"/>
    <lineage>
        <taxon>Eukaryota</taxon>
        <taxon>Sar</taxon>
        <taxon>Stramenopiles</taxon>
        <taxon>Ochrophyta</taxon>
        <taxon>Bolidophyceae</taxon>
        <taxon>Parmales</taxon>
        <taxon>Triparmaceae</taxon>
        <taxon>Triparma</taxon>
    </lineage>
</organism>
<dbReference type="EMBL" id="BRXZ01004452">
    <property type="protein sequence ID" value="GMH49176.1"/>
    <property type="molecule type" value="Genomic_DNA"/>
</dbReference>